<name>A0A845QTA7_9CLOT</name>
<comment type="caution">
    <text evidence="1">The sequence shown here is derived from an EMBL/GenBank/DDBJ whole genome shotgun (WGS) entry which is preliminary data.</text>
</comment>
<dbReference type="Proteomes" id="UP000467132">
    <property type="component" value="Unassembled WGS sequence"/>
</dbReference>
<protein>
    <recommendedName>
        <fullName evidence="3">DUF4352 domain-containing protein</fullName>
    </recommendedName>
</protein>
<proteinExistence type="predicted"/>
<sequence length="165" mass="18850">MGKKILILFLFLFVIISIAGCSEETSNDKDIFESGEEAIITNNNGNEMYSIKIEEAKVADDFEYKEDFSENTTQIVEVEYTYKNIAQEDALLYIHGQDLQVVDQQNKVAESSDMFPKQQPQDSGVGTEVTVQAYYGLENESEEIQVILRSEMYDSEIEYRIPVTK</sequence>
<evidence type="ECO:0008006" key="3">
    <source>
        <dbReference type="Google" id="ProtNLM"/>
    </source>
</evidence>
<accession>A0A845QTA7</accession>
<dbReference type="EMBL" id="QXXA01000004">
    <property type="protein sequence ID" value="NBI05775.1"/>
    <property type="molecule type" value="Genomic_DNA"/>
</dbReference>
<gene>
    <name evidence="1" type="ORF">D3Z33_02760</name>
</gene>
<organism evidence="1 2">
    <name type="scientific">Senegalia massiliensis</name>
    <dbReference type="NCBI Taxonomy" id="1720316"/>
    <lineage>
        <taxon>Bacteria</taxon>
        <taxon>Bacillati</taxon>
        <taxon>Bacillota</taxon>
        <taxon>Clostridia</taxon>
        <taxon>Eubacteriales</taxon>
        <taxon>Clostridiaceae</taxon>
        <taxon>Senegalia</taxon>
    </lineage>
</organism>
<dbReference type="RefSeq" id="WP_160196264.1">
    <property type="nucleotide sequence ID" value="NZ_QXXA01000004.1"/>
</dbReference>
<evidence type="ECO:0000313" key="1">
    <source>
        <dbReference type="EMBL" id="NBI05775.1"/>
    </source>
</evidence>
<reference evidence="1 2" key="1">
    <citation type="submission" date="2018-08" db="EMBL/GenBank/DDBJ databases">
        <title>Murine metabolic-syndrome-specific gut microbial biobank.</title>
        <authorList>
            <person name="Liu C."/>
        </authorList>
    </citation>
    <scope>NUCLEOTIDE SEQUENCE [LARGE SCALE GENOMIC DNA]</scope>
    <source>
        <strain evidence="1 2">583</strain>
    </source>
</reference>
<evidence type="ECO:0000313" key="2">
    <source>
        <dbReference type="Proteomes" id="UP000467132"/>
    </source>
</evidence>
<dbReference type="PROSITE" id="PS51257">
    <property type="entry name" value="PROKAR_LIPOPROTEIN"/>
    <property type="match status" value="1"/>
</dbReference>
<dbReference type="OrthoDB" id="1908132at2"/>
<dbReference type="AlphaFoldDB" id="A0A845QTA7"/>
<keyword evidence="2" id="KW-1185">Reference proteome</keyword>